<dbReference type="InterPro" id="IPR004188">
    <property type="entry name" value="Phe-tRNA_ligase_II_N"/>
</dbReference>
<dbReference type="EMBL" id="FMUX01000011">
    <property type="protein sequence ID" value="SCY53149.1"/>
    <property type="molecule type" value="Genomic_DNA"/>
</dbReference>
<dbReference type="InterPro" id="IPR004529">
    <property type="entry name" value="Phe-tRNA-synth_IIc_asu"/>
</dbReference>
<organism evidence="15 16">
    <name type="scientific">Desulfoluna spongiiphila</name>
    <dbReference type="NCBI Taxonomy" id="419481"/>
    <lineage>
        <taxon>Bacteria</taxon>
        <taxon>Pseudomonadati</taxon>
        <taxon>Thermodesulfobacteriota</taxon>
        <taxon>Desulfobacteria</taxon>
        <taxon>Desulfobacterales</taxon>
        <taxon>Desulfolunaceae</taxon>
        <taxon>Desulfoluna</taxon>
    </lineage>
</organism>
<comment type="subunit">
    <text evidence="3 13">Tetramer of two alpha and two beta subunits.</text>
</comment>
<comment type="cofactor">
    <cofactor evidence="13">
        <name>Mg(2+)</name>
        <dbReference type="ChEBI" id="CHEBI:18420"/>
    </cofactor>
    <text evidence="13">Binds 2 magnesium ions per tetramer.</text>
</comment>
<dbReference type="Pfam" id="PF01409">
    <property type="entry name" value="tRNA-synt_2d"/>
    <property type="match status" value="1"/>
</dbReference>
<keyword evidence="8 13" id="KW-0067">ATP-binding</keyword>
<feature type="domain" description="Aminoacyl-transfer RNA synthetases class-II family profile" evidence="14">
    <location>
        <begin position="108"/>
        <end position="334"/>
    </location>
</feature>
<evidence type="ECO:0000256" key="2">
    <source>
        <dbReference type="ARBA" id="ARBA00010207"/>
    </source>
</evidence>
<sequence length="335" mass="37513">METNIEQIYSEALSDIEAASDEKSVKTLSTHYLGRKGFVTQYLKNISSLPEAERPLAGKRANEMKRGLDGAITQRLAVLAAEAEASDPGIDVTLPGRQAEAGSFHPITRITTEICEIFTRLGFSVVEGPEVESDYYNFEALNIPKHHPARDMQDTFYISPETVLRTHTSPTQPRVMEKSEPPVRIIAPGKVYRCDSDLTHTAMFHQVEGLYVDKKVSFGDLKGVLTSFIHQMFDPGISLRFRPSFFPFTEPSAEVDIKCVICRGKGCRVCSHTGWLEILGSGMVHPAVLENVGYDTDKVSGFAFGMGVERITMLKYGVDDIRKYFENDIRFLRQF</sequence>
<evidence type="ECO:0000256" key="1">
    <source>
        <dbReference type="ARBA" id="ARBA00004496"/>
    </source>
</evidence>
<evidence type="ECO:0000256" key="10">
    <source>
        <dbReference type="ARBA" id="ARBA00022917"/>
    </source>
</evidence>
<dbReference type="GO" id="GO:0005737">
    <property type="term" value="C:cytoplasm"/>
    <property type="evidence" value="ECO:0007669"/>
    <property type="project" value="UniProtKB-SubCell"/>
</dbReference>
<keyword evidence="11 13" id="KW-0030">Aminoacyl-tRNA synthetase</keyword>
<comment type="subcellular location">
    <subcellularLocation>
        <location evidence="1 13">Cytoplasm</location>
    </subcellularLocation>
</comment>
<evidence type="ECO:0000256" key="9">
    <source>
        <dbReference type="ARBA" id="ARBA00022842"/>
    </source>
</evidence>
<dbReference type="GO" id="GO:0005524">
    <property type="term" value="F:ATP binding"/>
    <property type="evidence" value="ECO:0007669"/>
    <property type="project" value="UniProtKB-UniRule"/>
</dbReference>
<keyword evidence="7 13" id="KW-0547">Nucleotide-binding</keyword>
<evidence type="ECO:0000256" key="4">
    <source>
        <dbReference type="ARBA" id="ARBA00022490"/>
    </source>
</evidence>
<dbReference type="InterPro" id="IPR010978">
    <property type="entry name" value="tRNA-bd_arm"/>
</dbReference>
<protein>
    <recommendedName>
        <fullName evidence="13">Phenylalanine--tRNA ligase alpha subunit</fullName>
        <ecNumber evidence="13">6.1.1.20</ecNumber>
    </recommendedName>
    <alternativeName>
        <fullName evidence="13">Phenylalanyl-tRNA synthetase alpha subunit</fullName>
        <shortName evidence="13">PheRS</shortName>
    </alternativeName>
</protein>
<evidence type="ECO:0000259" key="14">
    <source>
        <dbReference type="PROSITE" id="PS50862"/>
    </source>
</evidence>
<dbReference type="OrthoDB" id="9800719at2"/>
<keyword evidence="6 13" id="KW-0479">Metal-binding</keyword>
<comment type="catalytic activity">
    <reaction evidence="12 13">
        <text>tRNA(Phe) + L-phenylalanine + ATP = L-phenylalanyl-tRNA(Phe) + AMP + diphosphate + H(+)</text>
        <dbReference type="Rhea" id="RHEA:19413"/>
        <dbReference type="Rhea" id="RHEA-COMP:9668"/>
        <dbReference type="Rhea" id="RHEA-COMP:9699"/>
        <dbReference type="ChEBI" id="CHEBI:15378"/>
        <dbReference type="ChEBI" id="CHEBI:30616"/>
        <dbReference type="ChEBI" id="CHEBI:33019"/>
        <dbReference type="ChEBI" id="CHEBI:58095"/>
        <dbReference type="ChEBI" id="CHEBI:78442"/>
        <dbReference type="ChEBI" id="CHEBI:78531"/>
        <dbReference type="ChEBI" id="CHEBI:456215"/>
        <dbReference type="EC" id="6.1.1.20"/>
    </reaction>
</comment>
<dbReference type="GO" id="GO:0006432">
    <property type="term" value="P:phenylalanyl-tRNA aminoacylation"/>
    <property type="evidence" value="ECO:0007669"/>
    <property type="project" value="UniProtKB-UniRule"/>
</dbReference>
<dbReference type="Gene3D" id="3.30.930.10">
    <property type="entry name" value="Bira Bifunctional Protein, Domain 2"/>
    <property type="match status" value="1"/>
</dbReference>
<evidence type="ECO:0000256" key="7">
    <source>
        <dbReference type="ARBA" id="ARBA00022741"/>
    </source>
</evidence>
<dbReference type="Pfam" id="PF02912">
    <property type="entry name" value="Phe_tRNA-synt_N"/>
    <property type="match status" value="1"/>
</dbReference>
<evidence type="ECO:0000256" key="8">
    <source>
        <dbReference type="ARBA" id="ARBA00022840"/>
    </source>
</evidence>
<dbReference type="HAMAP" id="MF_00281">
    <property type="entry name" value="Phe_tRNA_synth_alpha1"/>
    <property type="match status" value="1"/>
</dbReference>
<keyword evidence="5 13" id="KW-0436">Ligase</keyword>
<dbReference type="InterPro" id="IPR006195">
    <property type="entry name" value="aa-tRNA-synth_II"/>
</dbReference>
<keyword evidence="4 13" id="KW-0963">Cytoplasm</keyword>
<keyword evidence="10 13" id="KW-0648">Protein biosynthesis</keyword>
<dbReference type="PANTHER" id="PTHR11538">
    <property type="entry name" value="PHENYLALANYL-TRNA SYNTHETASE"/>
    <property type="match status" value="1"/>
</dbReference>
<evidence type="ECO:0000256" key="11">
    <source>
        <dbReference type="ARBA" id="ARBA00023146"/>
    </source>
</evidence>
<proteinExistence type="inferred from homology"/>
<dbReference type="InterPro" id="IPR045864">
    <property type="entry name" value="aa-tRNA-synth_II/BPL/LPL"/>
</dbReference>
<dbReference type="AlphaFoldDB" id="A0A1G5GP81"/>
<evidence type="ECO:0000256" key="13">
    <source>
        <dbReference type="HAMAP-Rule" id="MF_00281"/>
    </source>
</evidence>
<dbReference type="GO" id="GO:0000287">
    <property type="term" value="F:magnesium ion binding"/>
    <property type="evidence" value="ECO:0007669"/>
    <property type="project" value="UniProtKB-UniRule"/>
</dbReference>
<keyword evidence="9 13" id="KW-0460">Magnesium</keyword>
<evidence type="ECO:0000256" key="12">
    <source>
        <dbReference type="ARBA" id="ARBA00049255"/>
    </source>
</evidence>
<dbReference type="Proteomes" id="UP000198870">
    <property type="component" value="Unassembled WGS sequence"/>
</dbReference>
<dbReference type="CDD" id="cd00496">
    <property type="entry name" value="PheRS_alpha_core"/>
    <property type="match status" value="1"/>
</dbReference>
<dbReference type="GO" id="GO:0004826">
    <property type="term" value="F:phenylalanine-tRNA ligase activity"/>
    <property type="evidence" value="ECO:0007669"/>
    <property type="project" value="UniProtKB-UniRule"/>
</dbReference>
<dbReference type="SUPFAM" id="SSF46589">
    <property type="entry name" value="tRNA-binding arm"/>
    <property type="match status" value="1"/>
</dbReference>
<dbReference type="InterPro" id="IPR022911">
    <property type="entry name" value="Phe_tRNA_ligase_alpha1_bac"/>
</dbReference>
<feature type="binding site" evidence="13">
    <location>
        <position position="250"/>
    </location>
    <ligand>
        <name>Mg(2+)</name>
        <dbReference type="ChEBI" id="CHEBI:18420"/>
        <note>shared with beta subunit</note>
    </ligand>
</feature>
<evidence type="ECO:0000313" key="16">
    <source>
        <dbReference type="Proteomes" id="UP000198870"/>
    </source>
</evidence>
<dbReference type="NCBIfam" id="TIGR00468">
    <property type="entry name" value="pheS"/>
    <property type="match status" value="1"/>
</dbReference>
<dbReference type="RefSeq" id="WP_092211510.1">
    <property type="nucleotide sequence ID" value="NZ_FMUX01000011.1"/>
</dbReference>
<name>A0A1G5GP81_9BACT</name>
<comment type="similarity">
    <text evidence="2 13">Belongs to the class-II aminoacyl-tRNA synthetase family. Phe-tRNA synthetase alpha subunit type 1 subfamily.</text>
</comment>
<evidence type="ECO:0000313" key="15">
    <source>
        <dbReference type="EMBL" id="SCY53149.1"/>
    </source>
</evidence>
<evidence type="ECO:0000256" key="6">
    <source>
        <dbReference type="ARBA" id="ARBA00022723"/>
    </source>
</evidence>
<dbReference type="InterPro" id="IPR002319">
    <property type="entry name" value="Phenylalanyl-tRNA_Synthase"/>
</dbReference>
<dbReference type="SUPFAM" id="SSF55681">
    <property type="entry name" value="Class II aaRS and biotin synthetases"/>
    <property type="match status" value="1"/>
</dbReference>
<dbReference type="STRING" id="419481.SAMN05216233_11133"/>
<dbReference type="EC" id="6.1.1.20" evidence="13"/>
<evidence type="ECO:0000256" key="3">
    <source>
        <dbReference type="ARBA" id="ARBA00011209"/>
    </source>
</evidence>
<accession>A0A1G5GP81</accession>
<dbReference type="PANTHER" id="PTHR11538:SF41">
    <property type="entry name" value="PHENYLALANINE--TRNA LIGASE, MITOCHONDRIAL"/>
    <property type="match status" value="1"/>
</dbReference>
<dbReference type="PROSITE" id="PS50862">
    <property type="entry name" value="AA_TRNA_LIGASE_II"/>
    <property type="match status" value="1"/>
</dbReference>
<dbReference type="FunFam" id="3.30.930.10:FF:000003">
    <property type="entry name" value="Phenylalanine--tRNA ligase alpha subunit"/>
    <property type="match status" value="1"/>
</dbReference>
<gene>
    <name evidence="13" type="primary">pheS</name>
    <name evidence="15" type="ORF">SAMN05216233_11133</name>
</gene>
<keyword evidence="16" id="KW-1185">Reference proteome</keyword>
<evidence type="ECO:0000256" key="5">
    <source>
        <dbReference type="ARBA" id="ARBA00022598"/>
    </source>
</evidence>
<dbReference type="GO" id="GO:0000049">
    <property type="term" value="F:tRNA binding"/>
    <property type="evidence" value="ECO:0007669"/>
    <property type="project" value="InterPro"/>
</dbReference>
<reference evidence="15 16" key="1">
    <citation type="submission" date="2016-10" db="EMBL/GenBank/DDBJ databases">
        <authorList>
            <person name="de Groot N.N."/>
        </authorList>
    </citation>
    <scope>NUCLEOTIDE SEQUENCE [LARGE SCALE GENOMIC DNA]</scope>
    <source>
        <strain evidence="15 16">AA1</strain>
    </source>
</reference>